<reference evidence="2" key="1">
    <citation type="journal article" date="2013" name="Science">
        <title>The Amborella genome and the evolution of flowering plants.</title>
        <authorList>
            <consortium name="Amborella Genome Project"/>
        </authorList>
    </citation>
    <scope>NUCLEOTIDE SEQUENCE [LARGE SCALE GENOMIC DNA]</scope>
</reference>
<dbReference type="Proteomes" id="UP000017836">
    <property type="component" value="Unassembled WGS sequence"/>
</dbReference>
<accession>W1NV04</accession>
<organism evidence="1 2">
    <name type="scientific">Amborella trichopoda</name>
    <dbReference type="NCBI Taxonomy" id="13333"/>
    <lineage>
        <taxon>Eukaryota</taxon>
        <taxon>Viridiplantae</taxon>
        <taxon>Streptophyta</taxon>
        <taxon>Embryophyta</taxon>
        <taxon>Tracheophyta</taxon>
        <taxon>Spermatophyta</taxon>
        <taxon>Magnoliopsida</taxon>
        <taxon>Amborellales</taxon>
        <taxon>Amborellaceae</taxon>
        <taxon>Amborella</taxon>
    </lineage>
</organism>
<proteinExistence type="predicted"/>
<sequence>MQQKSHPELIAKQKSFEKAHLQNRWFLRKIVRKFILFLSSVSNSYRKLLGKNLSSNKQASQYWSRPKIYHILQTHPCLLHSLHLCTSSINAIEKDFDNFLAAMTSTKYNIKTYLNLWPPQ</sequence>
<dbReference type="EMBL" id="KI395019">
    <property type="protein sequence ID" value="ERM99437.1"/>
    <property type="molecule type" value="Genomic_DNA"/>
</dbReference>
<evidence type="ECO:0000313" key="1">
    <source>
        <dbReference type="EMBL" id="ERM99437.1"/>
    </source>
</evidence>
<keyword evidence="2" id="KW-1185">Reference proteome</keyword>
<evidence type="ECO:0000313" key="2">
    <source>
        <dbReference type="Proteomes" id="UP000017836"/>
    </source>
</evidence>
<dbReference type="AlphaFoldDB" id="W1NV04"/>
<protein>
    <submittedName>
        <fullName evidence="1">Uncharacterized protein</fullName>
    </submittedName>
</protein>
<dbReference type="Gramene" id="ERM99437">
    <property type="protein sequence ID" value="ERM99437"/>
    <property type="gene ID" value="AMTR_s00131p00085530"/>
</dbReference>
<dbReference type="HOGENOM" id="CLU_2052811_0_0_1"/>
<name>W1NV04_AMBTC</name>
<gene>
    <name evidence="1" type="ORF">AMTR_s00131p00085530</name>
</gene>